<evidence type="ECO:0000259" key="8">
    <source>
        <dbReference type="PROSITE" id="PS50994"/>
    </source>
</evidence>
<dbReference type="FunFam" id="3.30.420.10:FF:000032">
    <property type="entry name" value="Retrovirus-related Pol polyprotein from transposon 297-like Protein"/>
    <property type="match status" value="1"/>
</dbReference>
<dbReference type="SUPFAM" id="SSF50630">
    <property type="entry name" value="Acid proteases"/>
    <property type="match status" value="1"/>
</dbReference>
<dbReference type="InterPro" id="IPR001878">
    <property type="entry name" value="Znf_CCHC"/>
</dbReference>
<evidence type="ECO:0000259" key="7">
    <source>
        <dbReference type="PROSITE" id="PS50878"/>
    </source>
</evidence>
<dbReference type="SUPFAM" id="SSF56672">
    <property type="entry name" value="DNA/RNA polymerases"/>
    <property type="match status" value="1"/>
</dbReference>
<dbReference type="Gene3D" id="1.10.340.70">
    <property type="match status" value="1"/>
</dbReference>
<dbReference type="GeneTree" id="ENSGT01100000263500"/>
<feature type="domain" description="CCHC-type" evidence="6">
    <location>
        <begin position="42"/>
        <end position="55"/>
    </location>
</feature>
<feature type="region of interest" description="Disordered" evidence="5">
    <location>
        <begin position="1"/>
        <end position="33"/>
    </location>
</feature>
<evidence type="ECO:0000256" key="4">
    <source>
        <dbReference type="PROSITE-ProRule" id="PRU00047"/>
    </source>
</evidence>
<proteinExistence type="inferred from homology"/>
<protein>
    <recommendedName>
        <fullName evidence="3">Gypsy retrotransposon integrase-like protein 1</fullName>
        <ecNumber evidence="2">3.1.26.4</ecNumber>
    </recommendedName>
</protein>
<dbReference type="CDD" id="cd01647">
    <property type="entry name" value="RT_LTR"/>
    <property type="match status" value="1"/>
</dbReference>
<keyword evidence="4" id="KW-0479">Metal-binding</keyword>
<name>A0A8C7WVL3_9TELE</name>
<dbReference type="Gene3D" id="3.10.20.370">
    <property type="match status" value="1"/>
</dbReference>
<dbReference type="GO" id="GO:0003676">
    <property type="term" value="F:nucleic acid binding"/>
    <property type="evidence" value="ECO:0007669"/>
    <property type="project" value="InterPro"/>
</dbReference>
<dbReference type="Pfam" id="PF17921">
    <property type="entry name" value="Integrase_H2C2"/>
    <property type="match status" value="1"/>
</dbReference>
<dbReference type="CDD" id="cd09274">
    <property type="entry name" value="RNase_HI_RT_Ty3"/>
    <property type="match status" value="1"/>
</dbReference>
<dbReference type="GO" id="GO:0004523">
    <property type="term" value="F:RNA-DNA hybrid ribonuclease activity"/>
    <property type="evidence" value="ECO:0007669"/>
    <property type="project" value="UniProtKB-EC"/>
</dbReference>
<keyword evidence="4" id="KW-0863">Zinc-finger</keyword>
<dbReference type="Gene3D" id="3.30.420.10">
    <property type="entry name" value="Ribonuclease H-like superfamily/Ribonuclease H"/>
    <property type="match status" value="1"/>
</dbReference>
<evidence type="ECO:0000259" key="6">
    <source>
        <dbReference type="PROSITE" id="PS50158"/>
    </source>
</evidence>
<dbReference type="AlphaFoldDB" id="A0A8C7WVL3"/>
<dbReference type="Gene3D" id="3.30.70.270">
    <property type="match status" value="2"/>
</dbReference>
<feature type="domain" description="Integrase catalytic" evidence="8">
    <location>
        <begin position="1069"/>
        <end position="1228"/>
    </location>
</feature>
<evidence type="ECO:0000256" key="1">
    <source>
        <dbReference type="ARBA" id="ARBA00010879"/>
    </source>
</evidence>
<evidence type="ECO:0000256" key="5">
    <source>
        <dbReference type="SAM" id="MobiDB-lite"/>
    </source>
</evidence>
<feature type="compositionally biased region" description="Polar residues" evidence="5">
    <location>
        <begin position="1"/>
        <end position="10"/>
    </location>
</feature>
<dbReference type="PROSITE" id="PS50158">
    <property type="entry name" value="ZF_CCHC"/>
    <property type="match status" value="1"/>
</dbReference>
<dbReference type="Pfam" id="PF00665">
    <property type="entry name" value="rve"/>
    <property type="match status" value="1"/>
</dbReference>
<dbReference type="EC" id="3.1.26.4" evidence="2"/>
<dbReference type="InterPro" id="IPR043502">
    <property type="entry name" value="DNA/RNA_pol_sf"/>
</dbReference>
<dbReference type="InterPro" id="IPR001584">
    <property type="entry name" value="Integrase_cat-core"/>
</dbReference>
<dbReference type="InterPro" id="IPR050951">
    <property type="entry name" value="Retrovirus_Pol_polyprotein"/>
</dbReference>
<feature type="domain" description="Reverse transcriptase" evidence="7">
    <location>
        <begin position="448"/>
        <end position="627"/>
    </location>
</feature>
<dbReference type="InterPro" id="IPR021109">
    <property type="entry name" value="Peptidase_aspartic_dom_sf"/>
</dbReference>
<dbReference type="InterPro" id="IPR012337">
    <property type="entry name" value="RNaseH-like_sf"/>
</dbReference>
<dbReference type="Gene3D" id="3.10.10.10">
    <property type="entry name" value="HIV Type 1 Reverse Transcriptase, subunit A, domain 1"/>
    <property type="match status" value="1"/>
</dbReference>
<organism evidence="9 10">
    <name type="scientific">Oryzias sinensis</name>
    <name type="common">Chinese medaka</name>
    <dbReference type="NCBI Taxonomy" id="183150"/>
    <lineage>
        <taxon>Eukaryota</taxon>
        <taxon>Metazoa</taxon>
        <taxon>Chordata</taxon>
        <taxon>Craniata</taxon>
        <taxon>Vertebrata</taxon>
        <taxon>Euteleostomi</taxon>
        <taxon>Actinopterygii</taxon>
        <taxon>Neopterygii</taxon>
        <taxon>Teleostei</taxon>
        <taxon>Neoteleostei</taxon>
        <taxon>Acanthomorphata</taxon>
        <taxon>Ovalentaria</taxon>
        <taxon>Atherinomorphae</taxon>
        <taxon>Beloniformes</taxon>
        <taxon>Adrianichthyidae</taxon>
        <taxon>Oryziinae</taxon>
        <taxon>Oryzias</taxon>
    </lineage>
</organism>
<comment type="similarity">
    <text evidence="1">Belongs to the beta type-B retroviral polymerase family. HERV class-II K(HML-2) pol subfamily.</text>
</comment>
<dbReference type="Pfam" id="PF00078">
    <property type="entry name" value="RVT_1"/>
    <property type="match status" value="1"/>
</dbReference>
<reference evidence="9" key="2">
    <citation type="submission" date="2025-09" db="UniProtKB">
        <authorList>
            <consortium name="Ensembl"/>
        </authorList>
    </citation>
    <scope>IDENTIFICATION</scope>
</reference>
<evidence type="ECO:0000313" key="9">
    <source>
        <dbReference type="Ensembl" id="ENSOSIP00000004047.1"/>
    </source>
</evidence>
<dbReference type="FunFam" id="3.10.20.370:FF:000001">
    <property type="entry name" value="Retrovirus-related Pol polyprotein from transposon 17.6-like protein"/>
    <property type="match status" value="1"/>
</dbReference>
<dbReference type="PROSITE" id="PS50994">
    <property type="entry name" value="INTEGRASE"/>
    <property type="match status" value="1"/>
</dbReference>
<dbReference type="FunFam" id="3.10.10.10:FF:000004">
    <property type="entry name" value="Uncharacterized protein"/>
    <property type="match status" value="1"/>
</dbReference>
<dbReference type="InterPro" id="IPR041588">
    <property type="entry name" value="Integrase_H2C2"/>
</dbReference>
<dbReference type="Pfam" id="PF17919">
    <property type="entry name" value="RT_RNaseH_2"/>
    <property type="match status" value="1"/>
</dbReference>
<sequence>MTVNSASSAPGWTDTVRGRAASNTKPVSRRAPSKDERTGFFCYRCGENGHVSVRCTAPENAQKVIKKLIRQVRDITTEQKEGVENSDECKARVNTMKAPKADARLPTGLVGPSSICNIKVNDILCDALMDSGSNVTIIFEDWYQSHLPHVPIQPISKLSIWGLADSEYPYRGYVVVEMEFPEDMSGVKGPVSVLALICPEPQHGQQAPVIVGTNAFLFHRLWDIVNESGSKPKVHSMRIQAVYDKIQSQVQSPPVISEDETVGQVKWPGSLYIAPGESLYATCKVEKTESAAKNLVLVDNPQVQQLPTGVLVQPGVLPDNNIDPDSFTVLLHNESQKPTSIQVGTVLAEIYVVDTAVLPHLSDQPSHRLNPELFEFGDSPVPEEWKQRLRQKLSDRPKVFSLDEWDVGLAQGVKHQIRLKDSTPFRERSRRLAPADIDDVRRHIQLLLSAGILKESRCPYASPIVVVRKKNGAVRMCVDYRTLNRRTIPDQYTMPRIDDALDCLTGSKWFSVLDLRSGYYQIEMAEEDKEKTAFICPLGFYQFERMPQGITGAPATFQRLMEKAVGDMHLLQVIVYLDDIIVFGKTLEEHEYRLLKVLDRLQEVGLKVSLDKCQFCQPRVKYVGHIVSEKGITTDPEKVEVVKNWKEPTDLKTLKSFLGFSGYYRRFIANYSQIVHPLTELTKGYPPTQKKGKPLCTDSTRPYFKATEPFGERWDQSCRESFRKTIDCLVNAPVLSFADPTKPYILHVDASMSGLGAVLNQEYSEGLRPVAFASRKLSNSEQRYPAHQLEFLALKWAVIDKFHDYLYGAKFTVRTDNNPLTYVLTSAKLNATGHRWLAALATYDFTIQYRPGRHNVDADLLSRQHEDELQTDWTVIPPSGIKALCKWSCATSDSGVPSRYIDQLGAPPEGIPDVYVCPVNLSTSNIDQLSPKDLKYAQDTDLSIGPVKSAIEAGNVPVHGKNDPPDVALLCREISKLEIRDGILYRVRQTQTDSGSRQLVLPERYRKTILRSLHDDCGHLGVEKTSDLLKGRFYWPRMTSDVEQYIKTCGRCISRKTLPQRSAPLHQITSKGPLDLVCIDFLQIEPDRRGIANVLVITDHFTRYAQAFPTKNQKASTVAKVLWDEYFLHYGLPARIHSDQGRDFESRLIKELLSMLGVRKSHTSPYHPQGDAQPERFNRTLLSMLGTLEGEKKHNWSQQISKLVHAYNCTKNEATGYSLLFDVWERGTTSC</sequence>
<dbReference type="FunFam" id="1.10.340.70:FF:000001">
    <property type="entry name" value="Retrovirus-related Pol polyprotein from transposon gypsy-like Protein"/>
    <property type="match status" value="1"/>
</dbReference>
<dbReference type="GO" id="GO:0008270">
    <property type="term" value="F:zinc ion binding"/>
    <property type="evidence" value="ECO:0007669"/>
    <property type="project" value="UniProtKB-KW"/>
</dbReference>
<keyword evidence="4" id="KW-0862">Zinc</keyword>
<dbReference type="InterPro" id="IPR043128">
    <property type="entry name" value="Rev_trsase/Diguanyl_cyclase"/>
</dbReference>
<reference evidence="9" key="1">
    <citation type="submission" date="2025-08" db="UniProtKB">
        <authorList>
            <consortium name="Ensembl"/>
        </authorList>
    </citation>
    <scope>IDENTIFICATION</scope>
</reference>
<accession>A0A8C7WVL3</accession>
<dbReference type="SUPFAM" id="SSF53098">
    <property type="entry name" value="Ribonuclease H-like"/>
    <property type="match status" value="1"/>
</dbReference>
<evidence type="ECO:0000256" key="2">
    <source>
        <dbReference type="ARBA" id="ARBA00012180"/>
    </source>
</evidence>
<dbReference type="FunFam" id="3.30.70.270:FF:000020">
    <property type="entry name" value="Transposon Tf2-6 polyprotein-like Protein"/>
    <property type="match status" value="1"/>
</dbReference>
<dbReference type="PANTHER" id="PTHR37984">
    <property type="entry name" value="PROTEIN CBG26694"/>
    <property type="match status" value="1"/>
</dbReference>
<dbReference type="Ensembl" id="ENSOSIT00000004333.1">
    <property type="protein sequence ID" value="ENSOSIP00000004047.1"/>
    <property type="gene ID" value="ENSOSIG00000002730.1"/>
</dbReference>
<dbReference type="InterPro" id="IPR036397">
    <property type="entry name" value="RNaseH_sf"/>
</dbReference>
<keyword evidence="10" id="KW-1185">Reference proteome</keyword>
<dbReference type="GO" id="GO:0015074">
    <property type="term" value="P:DNA integration"/>
    <property type="evidence" value="ECO:0007669"/>
    <property type="project" value="InterPro"/>
</dbReference>
<evidence type="ECO:0000313" key="10">
    <source>
        <dbReference type="Proteomes" id="UP000694383"/>
    </source>
</evidence>
<dbReference type="Proteomes" id="UP000694383">
    <property type="component" value="Unplaced"/>
</dbReference>
<dbReference type="InterPro" id="IPR041577">
    <property type="entry name" value="RT_RNaseH_2"/>
</dbReference>
<dbReference type="PROSITE" id="PS50878">
    <property type="entry name" value="RT_POL"/>
    <property type="match status" value="1"/>
</dbReference>
<evidence type="ECO:0000256" key="3">
    <source>
        <dbReference type="ARBA" id="ARBA00039658"/>
    </source>
</evidence>
<dbReference type="InterPro" id="IPR000477">
    <property type="entry name" value="RT_dom"/>
</dbReference>
<dbReference type="PANTHER" id="PTHR37984:SF15">
    <property type="entry name" value="INTEGRASE CATALYTIC DOMAIN-CONTAINING PROTEIN"/>
    <property type="match status" value="1"/>
</dbReference>